<dbReference type="InterPro" id="IPR012334">
    <property type="entry name" value="Pectin_lyas_fold"/>
</dbReference>
<dbReference type="RefSeq" id="WP_136336182.1">
    <property type="nucleotide sequence ID" value="NZ_QXMP01000015.1"/>
</dbReference>
<name>A0A4S3M1T1_9FLAO</name>
<dbReference type="AlphaFoldDB" id="A0A4S3M1T1"/>
<sequence>MFKYRWVFIIVPFLMFLEGCRENFDYRDASGELLFSKDTVYLDTVFNSLSSSTYSFKVYNTSNDDIRIPSVYLKAGADSGFRLNVNGNSGQAFSDVEISANDSIFVFVESTFDLDTLSSPSFLATDAVVFGNIDTQQEVALVTLVRDAIFLFPQRENGITESLPIGVDENGEPVSIEGFVLQDDQLTFTNNRPYVIYGYAAVPAGKVLEIQEGSRVYFHEASGILVQQGASLHVLGSKSNDTEVMEKEVIFEGDRLEPEFSDIPGQWGTIWLAAGSTNNRLEHLTVKNAVIGLFAEGDPQLTPPKTTIVNSRFLNSANINILARNTSFYARNTIAGSAGQVSVFLAEGGNYELLHCTIANFWNQGPRSLPALLISNYTETSFGERSTSPLTKAQFTNNIISGNAGIEMLFDRDEQEAFNILFRNSILQFDTNNSDLLQNPLYDFTDGNIYEEILLNSDPEFVRDAPDPFQLSSSSPAINIGTADFISEAREDILGNLRDQTPDAGAYEFQGN</sequence>
<dbReference type="InterPro" id="IPR011050">
    <property type="entry name" value="Pectin_lyase_fold/virulence"/>
</dbReference>
<dbReference type="Gene3D" id="2.160.20.10">
    <property type="entry name" value="Single-stranded right-handed beta-helix, Pectin lyase-like"/>
    <property type="match status" value="1"/>
</dbReference>
<organism evidence="1 2">
    <name type="scientific">Robertkochia marina</name>
    <dbReference type="NCBI Taxonomy" id="1227945"/>
    <lineage>
        <taxon>Bacteria</taxon>
        <taxon>Pseudomonadati</taxon>
        <taxon>Bacteroidota</taxon>
        <taxon>Flavobacteriia</taxon>
        <taxon>Flavobacteriales</taxon>
        <taxon>Flavobacteriaceae</taxon>
        <taxon>Robertkochia</taxon>
    </lineage>
</organism>
<accession>A0A4S3M1T1</accession>
<evidence type="ECO:0000313" key="1">
    <source>
        <dbReference type="EMBL" id="THD67977.1"/>
    </source>
</evidence>
<dbReference type="SUPFAM" id="SSF51126">
    <property type="entry name" value="Pectin lyase-like"/>
    <property type="match status" value="1"/>
</dbReference>
<protein>
    <recommendedName>
        <fullName evidence="3">Right-handed parallel beta-helix repeat-containing protein</fullName>
    </recommendedName>
</protein>
<dbReference type="Proteomes" id="UP000305939">
    <property type="component" value="Unassembled WGS sequence"/>
</dbReference>
<dbReference type="EMBL" id="SSMC01000002">
    <property type="protein sequence ID" value="THD67977.1"/>
    <property type="molecule type" value="Genomic_DNA"/>
</dbReference>
<evidence type="ECO:0000313" key="2">
    <source>
        <dbReference type="Proteomes" id="UP000305939"/>
    </source>
</evidence>
<proteinExistence type="predicted"/>
<evidence type="ECO:0008006" key="3">
    <source>
        <dbReference type="Google" id="ProtNLM"/>
    </source>
</evidence>
<keyword evidence="2" id="KW-1185">Reference proteome</keyword>
<dbReference type="OrthoDB" id="1111178at2"/>
<reference evidence="1 2" key="1">
    <citation type="submission" date="2019-04" db="EMBL/GenBank/DDBJ databases">
        <title>Draft genome sequence of Robertkochia marina CC-AMO-30D.</title>
        <authorList>
            <person name="Hameed A."/>
            <person name="Lin S.-Y."/>
            <person name="Shahina M."/>
            <person name="Lai W.-A."/>
            <person name="Young C.-C."/>
        </authorList>
    </citation>
    <scope>NUCLEOTIDE SEQUENCE [LARGE SCALE GENOMIC DNA]</scope>
    <source>
        <strain evidence="1 2">CC-AMO-30D</strain>
    </source>
</reference>
<comment type="caution">
    <text evidence="1">The sequence shown here is derived from an EMBL/GenBank/DDBJ whole genome shotgun (WGS) entry which is preliminary data.</text>
</comment>
<gene>
    <name evidence="1" type="ORF">E7Z59_10040</name>
</gene>